<dbReference type="Proteomes" id="UP001172082">
    <property type="component" value="Unassembled WGS sequence"/>
</dbReference>
<sequence length="87" mass="9971">MKENTTKRCIEDLGNIVDIVLGDRFIVAQRSNGVIDVYDEDFKLLSSGVFSHIEKVNANSRVLIIRKNGSVDFYDKWLNYQFTKNVG</sequence>
<keyword evidence="2" id="KW-1185">Reference proteome</keyword>
<organism evidence="1 2">
    <name type="scientific">Splendidivirga corallicola</name>
    <dbReference type="NCBI Taxonomy" id="3051826"/>
    <lineage>
        <taxon>Bacteria</taxon>
        <taxon>Pseudomonadati</taxon>
        <taxon>Bacteroidota</taxon>
        <taxon>Cytophagia</taxon>
        <taxon>Cytophagales</taxon>
        <taxon>Splendidivirgaceae</taxon>
        <taxon>Splendidivirga</taxon>
    </lineage>
</organism>
<evidence type="ECO:0000313" key="1">
    <source>
        <dbReference type="EMBL" id="MDN5201087.1"/>
    </source>
</evidence>
<evidence type="ECO:0000313" key="2">
    <source>
        <dbReference type="Proteomes" id="UP001172082"/>
    </source>
</evidence>
<protein>
    <submittedName>
        <fullName evidence="1">Uncharacterized protein</fullName>
    </submittedName>
</protein>
<proteinExistence type="predicted"/>
<comment type="caution">
    <text evidence="1">The sequence shown here is derived from an EMBL/GenBank/DDBJ whole genome shotgun (WGS) entry which is preliminary data.</text>
</comment>
<gene>
    <name evidence="1" type="ORF">QQ008_06935</name>
</gene>
<reference evidence="1" key="1">
    <citation type="submission" date="2023-06" db="EMBL/GenBank/DDBJ databases">
        <title>Genomic of Parafulvivirga corallium.</title>
        <authorList>
            <person name="Wang G."/>
        </authorList>
    </citation>
    <scope>NUCLEOTIDE SEQUENCE</scope>
    <source>
        <strain evidence="1">BMA10</strain>
    </source>
</reference>
<accession>A0ABT8KK48</accession>
<dbReference type="RefSeq" id="WP_346751115.1">
    <property type="nucleotide sequence ID" value="NZ_JAUJEA010000002.1"/>
</dbReference>
<dbReference type="EMBL" id="JAUJEA010000002">
    <property type="protein sequence ID" value="MDN5201087.1"/>
    <property type="molecule type" value="Genomic_DNA"/>
</dbReference>
<name>A0ABT8KK48_9BACT</name>